<feature type="domain" description="DUF4174" evidence="2">
    <location>
        <begin position="22"/>
        <end position="131"/>
    </location>
</feature>
<evidence type="ECO:0000313" key="4">
    <source>
        <dbReference type="Proteomes" id="UP000727490"/>
    </source>
</evidence>
<comment type="caution">
    <text evidence="3">The sequence shown here is derived from an EMBL/GenBank/DDBJ whole genome shotgun (WGS) entry which is preliminary data.</text>
</comment>
<name>A0A951MDW9_9BACT</name>
<dbReference type="Proteomes" id="UP000727490">
    <property type="component" value="Unassembled WGS sequence"/>
</dbReference>
<dbReference type="Pfam" id="PF13778">
    <property type="entry name" value="DUF4174"/>
    <property type="match status" value="1"/>
</dbReference>
<evidence type="ECO:0000256" key="1">
    <source>
        <dbReference type="ARBA" id="ARBA00022729"/>
    </source>
</evidence>
<organism evidence="3 4">
    <name type="scientific">Arthrospiribacter ruber</name>
    <dbReference type="NCBI Taxonomy" id="2487934"/>
    <lineage>
        <taxon>Bacteria</taxon>
        <taxon>Pseudomonadati</taxon>
        <taxon>Bacteroidota</taxon>
        <taxon>Cytophagia</taxon>
        <taxon>Cytophagales</taxon>
        <taxon>Cyclobacteriaceae</taxon>
        <taxon>Arthrospiribacter</taxon>
    </lineage>
</organism>
<reference evidence="3 4" key="1">
    <citation type="journal article" date="2020" name="Syst. Appl. Microbiol.">
        <title>Arthrospiribacter ruber gen. nov., sp. nov., a novel bacterium isolated from Arthrospira cultures.</title>
        <authorList>
            <person name="Waleron M."/>
            <person name="Misztak A."/>
            <person name="Waleron M.M."/>
            <person name="Furmaniak M."/>
            <person name="Mrozik A."/>
            <person name="Waleron K."/>
        </authorList>
    </citation>
    <scope>NUCLEOTIDE SEQUENCE [LARGE SCALE GENOMIC DNA]</scope>
    <source>
        <strain evidence="3 4">DPMB0001</strain>
    </source>
</reference>
<accession>A0A951MDW9</accession>
<proteinExistence type="predicted"/>
<dbReference type="EMBL" id="RPHB01000008">
    <property type="protein sequence ID" value="MBW3469374.1"/>
    <property type="molecule type" value="Genomic_DNA"/>
</dbReference>
<dbReference type="AlphaFoldDB" id="A0A951MDW9"/>
<protein>
    <submittedName>
        <fullName evidence="3">DUF4174 domain-containing protein</fullName>
    </submittedName>
</protein>
<gene>
    <name evidence="3" type="ORF">EGN73_16375</name>
</gene>
<sequence>MINLVLIGLCALIMVQSSPKSLDDLKWKNRVVLYFPQKDLDWQNPNDSLLLELEERKIIYFVIMDSVESNSDIVFSADYISKLSSRYKMGAKSPSWVLIGLDGGAKLRKEEVINWSYIFKTVDAMPMRQSEIRKTKSF</sequence>
<evidence type="ECO:0000259" key="2">
    <source>
        <dbReference type="Pfam" id="PF13778"/>
    </source>
</evidence>
<evidence type="ECO:0000313" key="3">
    <source>
        <dbReference type="EMBL" id="MBW3469374.1"/>
    </source>
</evidence>
<keyword evidence="1" id="KW-0732">Signal</keyword>
<dbReference type="RefSeq" id="WP_219292395.1">
    <property type="nucleotide sequence ID" value="NZ_RPHB01000008.1"/>
</dbReference>
<dbReference type="InterPro" id="IPR025232">
    <property type="entry name" value="DUF4174"/>
</dbReference>
<keyword evidence="4" id="KW-1185">Reference proteome</keyword>